<gene>
    <name evidence="18" type="ORF">EV681_2523</name>
</gene>
<dbReference type="CDD" id="cd01347">
    <property type="entry name" value="ligand_gated_channel"/>
    <property type="match status" value="1"/>
</dbReference>
<dbReference type="PROSITE" id="PS52016">
    <property type="entry name" value="TONB_DEPENDENT_REC_3"/>
    <property type="match status" value="1"/>
</dbReference>
<dbReference type="InterPro" id="IPR000531">
    <property type="entry name" value="Beta-barrel_TonB"/>
</dbReference>
<evidence type="ECO:0000313" key="18">
    <source>
        <dbReference type="EMBL" id="RZT94107.1"/>
    </source>
</evidence>
<keyword evidence="8" id="KW-0408">Iron</keyword>
<evidence type="ECO:0000313" key="19">
    <source>
        <dbReference type="Proteomes" id="UP000293398"/>
    </source>
</evidence>
<keyword evidence="13 14" id="KW-0998">Cell outer membrane</keyword>
<comment type="subcellular location">
    <subcellularLocation>
        <location evidence="1 14">Cell outer membrane</location>
        <topology evidence="1 14">Multi-pass membrane protein</topology>
    </subcellularLocation>
</comment>
<dbReference type="EMBL" id="SHKO01000002">
    <property type="protein sequence ID" value="RZT94107.1"/>
    <property type="molecule type" value="Genomic_DNA"/>
</dbReference>
<evidence type="ECO:0000256" key="13">
    <source>
        <dbReference type="ARBA" id="ARBA00023237"/>
    </source>
</evidence>
<dbReference type="InterPro" id="IPR039426">
    <property type="entry name" value="TonB-dep_rcpt-like"/>
</dbReference>
<dbReference type="PANTHER" id="PTHR32552">
    <property type="entry name" value="FERRICHROME IRON RECEPTOR-RELATED"/>
    <property type="match status" value="1"/>
</dbReference>
<evidence type="ECO:0000256" key="9">
    <source>
        <dbReference type="ARBA" id="ARBA00023065"/>
    </source>
</evidence>
<keyword evidence="6 14" id="KW-0812">Transmembrane</keyword>
<evidence type="ECO:0000256" key="15">
    <source>
        <dbReference type="RuleBase" id="RU003357"/>
    </source>
</evidence>
<evidence type="ECO:0000259" key="17">
    <source>
        <dbReference type="Pfam" id="PF07715"/>
    </source>
</evidence>
<dbReference type="GO" id="GO:0015891">
    <property type="term" value="P:siderophore transport"/>
    <property type="evidence" value="ECO:0007669"/>
    <property type="project" value="InterPro"/>
</dbReference>
<evidence type="ECO:0000256" key="6">
    <source>
        <dbReference type="ARBA" id="ARBA00022692"/>
    </source>
</evidence>
<dbReference type="GO" id="GO:0038023">
    <property type="term" value="F:signaling receptor activity"/>
    <property type="evidence" value="ECO:0007669"/>
    <property type="project" value="InterPro"/>
</dbReference>
<reference evidence="18 19" key="1">
    <citation type="submission" date="2019-02" db="EMBL/GenBank/DDBJ databases">
        <title>Genomic Encyclopedia of Type Strains, Phase IV (KMG-IV): sequencing the most valuable type-strain genomes for metagenomic binning, comparative biology and taxonomic classification.</title>
        <authorList>
            <person name="Goeker M."/>
        </authorList>
    </citation>
    <scope>NUCLEOTIDE SEQUENCE [LARGE SCALE GENOMIC DNA]</scope>
    <source>
        <strain evidence="18 19">DSM 23814</strain>
    </source>
</reference>
<keyword evidence="9" id="KW-0406">Ion transport</keyword>
<keyword evidence="11 14" id="KW-0472">Membrane</keyword>
<dbReference type="PANTHER" id="PTHR32552:SF74">
    <property type="entry name" value="HYDROXAMATE SIDEROPHORE RECEPTOR FHUE"/>
    <property type="match status" value="1"/>
</dbReference>
<keyword evidence="5" id="KW-0410">Iron transport</keyword>
<evidence type="ECO:0000256" key="14">
    <source>
        <dbReference type="PROSITE-ProRule" id="PRU01360"/>
    </source>
</evidence>
<comment type="caution">
    <text evidence="18">The sequence shown here is derived from an EMBL/GenBank/DDBJ whole genome shotgun (WGS) entry which is preliminary data.</text>
</comment>
<keyword evidence="10 15" id="KW-0798">TonB box</keyword>
<keyword evidence="19" id="KW-1185">Reference proteome</keyword>
<evidence type="ECO:0000256" key="3">
    <source>
        <dbReference type="ARBA" id="ARBA00022448"/>
    </source>
</evidence>
<evidence type="ECO:0000256" key="11">
    <source>
        <dbReference type="ARBA" id="ARBA00023136"/>
    </source>
</evidence>
<dbReference type="InterPro" id="IPR037066">
    <property type="entry name" value="Plug_dom_sf"/>
</dbReference>
<feature type="domain" description="TonB-dependent receptor plug" evidence="17">
    <location>
        <begin position="94"/>
        <end position="196"/>
    </location>
</feature>
<dbReference type="Gene3D" id="2.40.170.20">
    <property type="entry name" value="TonB-dependent receptor, beta-barrel domain"/>
    <property type="match status" value="1"/>
</dbReference>
<dbReference type="RefSeq" id="WP_242612238.1">
    <property type="nucleotide sequence ID" value="NZ_SHKO01000002.1"/>
</dbReference>
<evidence type="ECO:0000256" key="2">
    <source>
        <dbReference type="ARBA" id="ARBA00009810"/>
    </source>
</evidence>
<dbReference type="GO" id="GO:0009279">
    <property type="term" value="C:cell outer membrane"/>
    <property type="evidence" value="ECO:0007669"/>
    <property type="project" value="UniProtKB-SubCell"/>
</dbReference>
<dbReference type="Pfam" id="PF07715">
    <property type="entry name" value="Plug"/>
    <property type="match status" value="1"/>
</dbReference>
<comment type="similarity">
    <text evidence="2 14 15">Belongs to the TonB-dependent receptor family.</text>
</comment>
<organism evidence="18 19">
    <name type="scientific">Advenella incenata</name>
    <dbReference type="NCBI Taxonomy" id="267800"/>
    <lineage>
        <taxon>Bacteria</taxon>
        <taxon>Pseudomonadati</taxon>
        <taxon>Pseudomonadota</taxon>
        <taxon>Betaproteobacteria</taxon>
        <taxon>Burkholderiales</taxon>
        <taxon>Alcaligenaceae</taxon>
    </lineage>
</organism>
<feature type="domain" description="TonB-dependent receptor-like beta-barrel" evidence="16">
    <location>
        <begin position="277"/>
        <end position="712"/>
    </location>
</feature>
<dbReference type="GO" id="GO:0015344">
    <property type="term" value="F:siderophore uptake transmembrane transporter activity"/>
    <property type="evidence" value="ECO:0007669"/>
    <property type="project" value="TreeGrafter"/>
</dbReference>
<dbReference type="FunFam" id="2.170.130.10:FF:000010">
    <property type="entry name" value="Ferripyoverdine receptor"/>
    <property type="match status" value="1"/>
</dbReference>
<dbReference type="NCBIfam" id="TIGR01783">
    <property type="entry name" value="TonB-siderophor"/>
    <property type="match status" value="1"/>
</dbReference>
<dbReference type="Pfam" id="PF00593">
    <property type="entry name" value="TonB_dep_Rec_b-barrel"/>
    <property type="match status" value="1"/>
</dbReference>
<evidence type="ECO:0000256" key="7">
    <source>
        <dbReference type="ARBA" id="ARBA00022729"/>
    </source>
</evidence>
<keyword evidence="7" id="KW-0732">Signal</keyword>
<keyword evidence="4 14" id="KW-1134">Transmembrane beta strand</keyword>
<proteinExistence type="inferred from homology"/>
<evidence type="ECO:0000256" key="10">
    <source>
        <dbReference type="ARBA" id="ARBA00023077"/>
    </source>
</evidence>
<evidence type="ECO:0000256" key="1">
    <source>
        <dbReference type="ARBA" id="ARBA00004571"/>
    </source>
</evidence>
<protein>
    <submittedName>
        <fullName evidence="18">Outer membrane receptor for ferric coprogen and ferric-rhodotorulic acid</fullName>
    </submittedName>
</protein>
<evidence type="ECO:0000256" key="12">
    <source>
        <dbReference type="ARBA" id="ARBA00023170"/>
    </source>
</evidence>
<dbReference type="SUPFAM" id="SSF56935">
    <property type="entry name" value="Porins"/>
    <property type="match status" value="1"/>
</dbReference>
<keyword evidence="12 18" id="KW-0675">Receptor</keyword>
<dbReference type="AlphaFoldDB" id="A0A4Q7VDM6"/>
<sequence length="743" mass="81929">MRQHLGPCPVTRQRDNALPISRLTQLVLGTLTMTMYSASFAQVPASASDNSDAAAPVTTLQAIAARAAEDVTTEGTRSYTPRATRASTGLSLSLRETPQSVTVVTRQRIEDQTMQSVKDVLASTPGISVQNYDTERYSFNSRGFSIDTYLYDGIPTAVTGGTGWAAGESAIDPIIYDRIEVVRGATGLMTGAGNPSAAVNFVRKRATSRQFAADLSLGAGSHDTYRASADLQTPLTADGRVRGRIVGAHQQGHSYLDRYSTRKSIFYGTIEADLTDSTVLRLGYHYQDNAPKASAWGGFPLWYADGSRTDWDRGLNIGTDWSKWASTTQGAFLNLEHEFDNGWRVDALLNYSKNESDEKLLFTSGWPDRETGLGMAASPARYYGDRTQKSADIKVSGPIELFGRQHELVFGASHSRQKELFHGRSPMNVAPIGNFLEWDGSYAQPQWAEESVSLDGRTRQTGLYAAARVNLTDSLKVILGGRYSEWKTDQKGTSPYKFSKSAFTPYAGILYDLNDNLTAYVSYTSIFNPQDYQDRDGRWLDPLEGEAYEVGIKGSFLEGRLNASAALFQIDQDNLAQTDVGYLIPGTVNQAYYAAKGTRSRGYDLEISGEPLEGWNLAAGLTHWTAHDAERNAIQTNQPRTLFKLFTTYRLSGMLHGLTVGGGVNWQSKLYAKANGPDGQERVSQGSYALVDLMARYQVNDRVSVQLNLNNILNKKYYQQVGFYSQGAWGEGRNFMATLNYKY</sequence>
<evidence type="ECO:0000256" key="5">
    <source>
        <dbReference type="ARBA" id="ARBA00022496"/>
    </source>
</evidence>
<evidence type="ECO:0000256" key="4">
    <source>
        <dbReference type="ARBA" id="ARBA00022452"/>
    </source>
</evidence>
<dbReference type="Gene3D" id="2.170.130.10">
    <property type="entry name" value="TonB-dependent receptor, plug domain"/>
    <property type="match status" value="1"/>
</dbReference>
<dbReference type="InterPro" id="IPR012910">
    <property type="entry name" value="Plug_dom"/>
</dbReference>
<evidence type="ECO:0000259" key="16">
    <source>
        <dbReference type="Pfam" id="PF00593"/>
    </source>
</evidence>
<dbReference type="NCBIfam" id="NF007447">
    <property type="entry name" value="PRK10003.1"/>
    <property type="match status" value="1"/>
</dbReference>
<dbReference type="InterPro" id="IPR036942">
    <property type="entry name" value="Beta-barrel_TonB_sf"/>
</dbReference>
<accession>A0A4Q7VDM6</accession>
<evidence type="ECO:0000256" key="8">
    <source>
        <dbReference type="ARBA" id="ARBA00023004"/>
    </source>
</evidence>
<name>A0A4Q7VDM6_9BURK</name>
<keyword evidence="3 14" id="KW-0813">Transport</keyword>
<dbReference type="Proteomes" id="UP000293398">
    <property type="component" value="Unassembled WGS sequence"/>
</dbReference>
<dbReference type="InterPro" id="IPR010105">
    <property type="entry name" value="TonB_sidphr_rcpt"/>
</dbReference>